<keyword evidence="3" id="KW-1185">Reference proteome</keyword>
<evidence type="ECO:0000313" key="3">
    <source>
        <dbReference type="Proteomes" id="UP000001025"/>
    </source>
</evidence>
<dbReference type="EMBL" id="BX294148">
    <property type="protein sequence ID" value="CAD75972.1"/>
    <property type="molecule type" value="Genomic_DNA"/>
</dbReference>
<keyword evidence="1" id="KW-0472">Membrane</keyword>
<dbReference type="eggNOG" id="COG1571">
    <property type="taxonomic scope" value="Bacteria"/>
</dbReference>
<dbReference type="PANTHER" id="PTHR37826:SF3">
    <property type="entry name" value="J DOMAIN-CONTAINING PROTEIN"/>
    <property type="match status" value="1"/>
</dbReference>
<dbReference type="Proteomes" id="UP000001025">
    <property type="component" value="Chromosome"/>
</dbReference>
<reference evidence="2 3" key="1">
    <citation type="journal article" date="2003" name="Proc. Natl. Acad. Sci. U.S.A.">
        <title>Complete genome sequence of the marine planctomycete Pirellula sp. strain 1.</title>
        <authorList>
            <person name="Gloeckner F.O."/>
            <person name="Kube M."/>
            <person name="Bauer M."/>
            <person name="Teeling H."/>
            <person name="Lombardot T."/>
            <person name="Ludwig W."/>
            <person name="Gade D."/>
            <person name="Beck A."/>
            <person name="Borzym K."/>
            <person name="Heitmann K."/>
            <person name="Rabus R."/>
            <person name="Schlesner H."/>
            <person name="Amann R."/>
            <person name="Reinhardt R."/>
        </authorList>
    </citation>
    <scope>NUCLEOTIDE SEQUENCE [LARGE SCALE GENOMIC DNA]</scope>
    <source>
        <strain evidence="3">DSM 10527 / NCIMB 13988 / SH1</strain>
    </source>
</reference>
<protein>
    <recommendedName>
        <fullName evidence="4">Primosomal protein N' (Replication factor Y)-superfamily II helicase</fullName>
    </recommendedName>
</protein>
<organism evidence="2 3">
    <name type="scientific">Rhodopirellula baltica (strain DSM 10527 / NCIMB 13988 / SH1)</name>
    <dbReference type="NCBI Taxonomy" id="243090"/>
    <lineage>
        <taxon>Bacteria</taxon>
        <taxon>Pseudomonadati</taxon>
        <taxon>Planctomycetota</taxon>
        <taxon>Planctomycetia</taxon>
        <taxon>Pirellulales</taxon>
        <taxon>Pirellulaceae</taxon>
        <taxon>Rhodopirellula</taxon>
    </lineage>
</organism>
<keyword evidence="1" id="KW-0812">Transmembrane</keyword>
<dbReference type="KEGG" id="rba:RB8880"/>
<dbReference type="PATRIC" id="fig|243090.15.peg.4263"/>
<sequence length="342" mass="37949">MSVPCYCSLHSSFFFPPCSELTMPEIISVCSRCDTPLEHGDLRCSICGQSSPPNETTKQNVSAKILRCKGCGAAVAFDPEHQALRCSFCDGIVEIETIVDPMEQTEAYLPFLLTPDDAQRALRQWLGSLGWFRPSDLTSASHVDDLHPLYWVAWVFDTECKISWAADSNANSRRSSWAPHSGQTDVVFQNILVSASRGLSQPEAVTVSRRLDLRTARATPNREDGVTREQFDVQRSQARRQVRDALRLMAKKHVEETQIPGSSFRNVHVETVVKGLTTRRLSLPAYVMAYRYHDQLYRVVISGQNAQDLTGTAPYSTAKIVLTICGAIALALLFLVVVAAAQ</sequence>
<evidence type="ECO:0000256" key="1">
    <source>
        <dbReference type="SAM" id="Phobius"/>
    </source>
</evidence>
<evidence type="ECO:0000313" key="2">
    <source>
        <dbReference type="EMBL" id="CAD75972.1"/>
    </source>
</evidence>
<evidence type="ECO:0008006" key="4">
    <source>
        <dbReference type="Google" id="ProtNLM"/>
    </source>
</evidence>
<keyword evidence="1" id="KW-1133">Transmembrane helix</keyword>
<accession>Q7UME5</accession>
<dbReference type="STRING" id="243090.RB8880"/>
<dbReference type="OrthoDB" id="3182597at2"/>
<feature type="transmembrane region" description="Helical" evidence="1">
    <location>
        <begin position="320"/>
        <end position="341"/>
    </location>
</feature>
<name>Q7UME5_RHOBA</name>
<dbReference type="AlphaFoldDB" id="Q7UME5"/>
<gene>
    <name evidence="2" type="primary">ydjG</name>
    <name evidence="2" type="ordered locus">RB8880</name>
</gene>
<proteinExistence type="predicted"/>
<dbReference type="EnsemblBacteria" id="CAD75972">
    <property type="protein sequence ID" value="CAD75972"/>
    <property type="gene ID" value="RB8880"/>
</dbReference>
<dbReference type="InParanoid" id="Q7UME5"/>
<dbReference type="HOGENOM" id="CLU_831288_0_0_0"/>
<dbReference type="PANTHER" id="PTHR37826">
    <property type="entry name" value="FLOTILLIN BAND_7_5 DOMAIN PROTEIN"/>
    <property type="match status" value="1"/>
</dbReference>